<dbReference type="SUPFAM" id="SSF52540">
    <property type="entry name" value="P-loop containing nucleoside triphosphate hydrolases"/>
    <property type="match status" value="1"/>
</dbReference>
<evidence type="ECO:0000313" key="2">
    <source>
        <dbReference type="Proteomes" id="UP000318420"/>
    </source>
</evidence>
<sequence>MCPSRGLRQMRKTLVIYKAHAYARLTGFKPELVKEVLIPFCKQNFYRFQKVPGETFGTTKWEVSHVFARFNSDKTELRFNASMIENLVNYMTARGYNKSRIVIEEEPEIVPVKKNHELLQAGIGPRNELQEEFVKFMVESLGLVTNNMGTGQGKTFCALYSSFLIGERILITALPRYVDIWVKAFGEFYKIAANEIMLADTCNVQDVHQAILKGADPKIIIIPLTKIDIYLKKMKEEPETTVNLDQVFNDLGCGVRIIDEAHESIYSVYQSLLYGNHKKTMILSATLKGDDEFINGIYNQIFPQKSYLRATEYTQYINVISYHFRMDMWKYKINTKGFGGYSHVKFEQGILKKPYVMEEYFKMLMGAYREYFTDHYREGMKSMWFFATTEMCEKFNEYFISQKPGADSIVFTAAISKKQPTAYREHDNVVTTPGSCGTGKDIPYLFTVFSPVSVSSSQRNDQMVGRTRPVDKWWSDLFPYFVYFTCRDEPKQLDYDKKRRGLFGRKAKKIDVIDSGFRI</sequence>
<reference evidence="1 2" key="1">
    <citation type="submission" date="2019-04" db="EMBL/GenBank/DDBJ databases">
        <title>Novel bacteriophages capable of disrupting biofilms from clinical strains of Aeromonas hydrophila with intrinsic antibiotic resistance.</title>
        <authorList>
            <person name="Kabwe M."/>
            <person name="Brown T.L."/>
            <person name="Speirs L."/>
            <person name="Ku H."/>
            <person name="Leach M."/>
            <person name="Chan H.T."/>
            <person name="Petrovski S."/>
            <person name="Lock P."/>
            <person name="Tucci J."/>
        </authorList>
    </citation>
    <scope>NUCLEOTIDE SEQUENCE [LARGE SCALE GENOMIC DNA]</scope>
</reference>
<organism evidence="1 2">
    <name type="scientific">Aeromonas phage LAh10</name>
    <dbReference type="NCBI Taxonomy" id="2591025"/>
    <lineage>
        <taxon>Viruses</taxon>
        <taxon>Duplodnaviria</taxon>
        <taxon>Heunggongvirae</taxon>
        <taxon>Uroviricota</taxon>
        <taxon>Caudoviricetes</taxon>
        <taxon>Chimalliviridae</taxon>
        <taxon>Ludhianavirus</taxon>
        <taxon>Ludhianavirus LAh10</taxon>
    </lineage>
</organism>
<proteinExistence type="predicted"/>
<keyword evidence="2" id="KW-1185">Reference proteome</keyword>
<gene>
    <name evidence="1" type="ORF">LAh10_227</name>
</gene>
<dbReference type="InterPro" id="IPR027417">
    <property type="entry name" value="P-loop_NTPase"/>
</dbReference>
<dbReference type="Gene3D" id="3.40.50.300">
    <property type="entry name" value="P-loop containing nucleotide triphosphate hydrolases"/>
    <property type="match status" value="1"/>
</dbReference>
<evidence type="ECO:0000313" key="1">
    <source>
        <dbReference type="EMBL" id="QDH47043.1"/>
    </source>
</evidence>
<protein>
    <submittedName>
        <fullName evidence="1">Terminase large subunit</fullName>
    </submittedName>
</protein>
<dbReference type="EMBL" id="MK838116">
    <property type="protein sequence ID" value="QDH47043.1"/>
    <property type="molecule type" value="Genomic_DNA"/>
</dbReference>
<dbReference type="Proteomes" id="UP000318420">
    <property type="component" value="Segment"/>
</dbReference>
<name>A0A514A198_9CAUD</name>
<accession>A0A514A198</accession>